<dbReference type="GO" id="GO:0006508">
    <property type="term" value="P:proteolysis"/>
    <property type="evidence" value="ECO:0007669"/>
    <property type="project" value="UniProtKB-KW"/>
</dbReference>
<dbReference type="Pfam" id="PF00089">
    <property type="entry name" value="Trypsin"/>
    <property type="match status" value="1"/>
</dbReference>
<keyword evidence="1" id="KW-0645">Protease</keyword>
<dbReference type="SUPFAM" id="SSF50494">
    <property type="entry name" value="Trypsin-like serine proteases"/>
    <property type="match status" value="1"/>
</dbReference>
<evidence type="ECO:0000256" key="6">
    <source>
        <dbReference type="SAM" id="SignalP"/>
    </source>
</evidence>
<dbReference type="InterPro" id="IPR043504">
    <property type="entry name" value="Peptidase_S1_PA_chymotrypsin"/>
</dbReference>
<keyword evidence="4" id="KW-0720">Serine protease</keyword>
<dbReference type="InterPro" id="IPR018114">
    <property type="entry name" value="TRYPSIN_HIS"/>
</dbReference>
<dbReference type="PROSITE" id="PS00134">
    <property type="entry name" value="TRYPSIN_HIS"/>
    <property type="match status" value="1"/>
</dbReference>
<dbReference type="Gene3D" id="2.40.10.10">
    <property type="entry name" value="Trypsin-like serine proteases"/>
    <property type="match status" value="1"/>
</dbReference>
<evidence type="ECO:0000259" key="7">
    <source>
        <dbReference type="Pfam" id="PF00089"/>
    </source>
</evidence>
<reference evidence="10" key="1">
    <citation type="journal article" date="2013" name="Genome Biol.">
        <title>Draft genome of the mountain pine beetle, Dendroctonus ponderosae Hopkins, a major forest pest.</title>
        <authorList>
            <person name="Keeling C.I."/>
            <person name="Yuen M.M."/>
            <person name="Liao N.Y."/>
            <person name="Docking T.R."/>
            <person name="Chan S.K."/>
            <person name="Taylor G.A."/>
            <person name="Palmquist D.L."/>
            <person name="Jackman S.D."/>
            <person name="Nguyen A."/>
            <person name="Li M."/>
            <person name="Henderson H."/>
            <person name="Janes J.K."/>
            <person name="Zhao Y."/>
            <person name="Pandoh P."/>
            <person name="Moore R."/>
            <person name="Sperling F.A."/>
            <person name="Huber D.P."/>
            <person name="Birol I."/>
            <person name="Jones S.J."/>
            <person name="Bohlmann J."/>
        </authorList>
    </citation>
    <scope>NUCLEOTIDE SEQUENCE</scope>
</reference>
<evidence type="ECO:0000259" key="8">
    <source>
        <dbReference type="Pfam" id="PF12032"/>
    </source>
</evidence>
<feature type="signal peptide" evidence="6">
    <location>
        <begin position="1"/>
        <end position="16"/>
    </location>
</feature>
<evidence type="ECO:0000256" key="1">
    <source>
        <dbReference type="ARBA" id="ARBA00022670"/>
    </source>
</evidence>
<evidence type="ECO:0000313" key="9">
    <source>
        <dbReference type="EnsemblMetazoa" id="XP_019759363.1"/>
    </source>
</evidence>
<reference evidence="9" key="2">
    <citation type="submission" date="2024-08" db="UniProtKB">
        <authorList>
            <consortium name="EnsemblMetazoa"/>
        </authorList>
    </citation>
    <scope>IDENTIFICATION</scope>
</reference>
<name>A0AAR5PE77_DENPD</name>
<sequence length="194" mass="21901">MLKIAWTLCLVASAFCGLMPANIMPRVLLQFEYRECVPGEKCIDIKQCQFFTDLLDKTPIPRPRSIIRIIQNHQCGFEHKMPKVCCSSHSAPRTSVTATTSTEEPPSTNRLVANHLENHRNYRRLPMDRCGPISRQLLANRITSGQKTVLEEFPWMALVAYNTPGVGIEFRCAGTIINEDFILTAAHCILNNTL</sequence>
<keyword evidence="2 6" id="KW-0732">Signal</keyword>
<evidence type="ECO:0000313" key="10">
    <source>
        <dbReference type="Proteomes" id="UP000019118"/>
    </source>
</evidence>
<keyword evidence="3" id="KW-0378">Hydrolase</keyword>
<dbReference type="PANTHER" id="PTHR24252">
    <property type="entry name" value="ACROSIN-RELATED"/>
    <property type="match status" value="1"/>
</dbReference>
<dbReference type="Proteomes" id="UP000019118">
    <property type="component" value="Unassembled WGS sequence"/>
</dbReference>
<feature type="domain" description="Clip" evidence="8">
    <location>
        <begin position="41"/>
        <end position="86"/>
    </location>
</feature>
<keyword evidence="5" id="KW-1015">Disulfide bond</keyword>
<dbReference type="GeneID" id="109537198"/>
<dbReference type="InterPro" id="IPR009003">
    <property type="entry name" value="Peptidase_S1_PA"/>
</dbReference>
<evidence type="ECO:0000256" key="3">
    <source>
        <dbReference type="ARBA" id="ARBA00022801"/>
    </source>
</evidence>
<evidence type="ECO:0008006" key="11">
    <source>
        <dbReference type="Google" id="ProtNLM"/>
    </source>
</evidence>
<dbReference type="InterPro" id="IPR038565">
    <property type="entry name" value="CLIP_sf"/>
</dbReference>
<keyword evidence="10" id="KW-1185">Reference proteome</keyword>
<dbReference type="Pfam" id="PF12032">
    <property type="entry name" value="CLIP"/>
    <property type="match status" value="1"/>
</dbReference>
<dbReference type="PANTHER" id="PTHR24252:SF7">
    <property type="entry name" value="HYALIN"/>
    <property type="match status" value="1"/>
</dbReference>
<dbReference type="GO" id="GO:0004252">
    <property type="term" value="F:serine-type endopeptidase activity"/>
    <property type="evidence" value="ECO:0007669"/>
    <property type="project" value="InterPro"/>
</dbReference>
<dbReference type="Gene3D" id="3.30.1640.30">
    <property type="match status" value="1"/>
</dbReference>
<dbReference type="EnsemblMetazoa" id="XM_019903804.1">
    <property type="protein sequence ID" value="XP_019759363.1"/>
    <property type="gene ID" value="LOC109537198"/>
</dbReference>
<protein>
    <recommendedName>
        <fullName evidence="11">CLIP domain-containing serine protease</fullName>
    </recommendedName>
</protein>
<evidence type="ECO:0000256" key="5">
    <source>
        <dbReference type="ARBA" id="ARBA00023157"/>
    </source>
</evidence>
<feature type="chain" id="PRO_5043950082" description="CLIP domain-containing serine protease" evidence="6">
    <location>
        <begin position="17"/>
        <end position="194"/>
    </location>
</feature>
<dbReference type="InterPro" id="IPR022700">
    <property type="entry name" value="CLIP"/>
</dbReference>
<feature type="domain" description="Peptidase S1" evidence="7">
    <location>
        <begin position="142"/>
        <end position="191"/>
    </location>
</feature>
<dbReference type="InterPro" id="IPR001254">
    <property type="entry name" value="Trypsin_dom"/>
</dbReference>
<accession>A0AAR5PE77</accession>
<evidence type="ECO:0000256" key="2">
    <source>
        <dbReference type="ARBA" id="ARBA00022729"/>
    </source>
</evidence>
<dbReference type="KEGG" id="dpa:109537198"/>
<organism evidence="9 10">
    <name type="scientific">Dendroctonus ponderosae</name>
    <name type="common">Mountain pine beetle</name>
    <dbReference type="NCBI Taxonomy" id="77166"/>
    <lineage>
        <taxon>Eukaryota</taxon>
        <taxon>Metazoa</taxon>
        <taxon>Ecdysozoa</taxon>
        <taxon>Arthropoda</taxon>
        <taxon>Hexapoda</taxon>
        <taxon>Insecta</taxon>
        <taxon>Pterygota</taxon>
        <taxon>Neoptera</taxon>
        <taxon>Endopterygota</taxon>
        <taxon>Coleoptera</taxon>
        <taxon>Polyphaga</taxon>
        <taxon>Cucujiformia</taxon>
        <taxon>Curculionidae</taxon>
        <taxon>Scolytinae</taxon>
        <taxon>Dendroctonus</taxon>
    </lineage>
</organism>
<dbReference type="AlphaFoldDB" id="A0AAR5PE77"/>
<proteinExistence type="predicted"/>
<evidence type="ECO:0000256" key="4">
    <source>
        <dbReference type="ARBA" id="ARBA00022825"/>
    </source>
</evidence>